<keyword evidence="1" id="KW-0732">Signal</keyword>
<gene>
    <name evidence="2" type="ORF">QO034_19580</name>
</gene>
<evidence type="ECO:0000256" key="1">
    <source>
        <dbReference type="SAM" id="SignalP"/>
    </source>
</evidence>
<name>A0ABT7FJH4_9RHOB</name>
<dbReference type="PROSITE" id="PS51257">
    <property type="entry name" value="PROKAR_LIPOPROTEIN"/>
    <property type="match status" value="1"/>
</dbReference>
<feature type="signal peptide" evidence="1">
    <location>
        <begin position="1"/>
        <end position="20"/>
    </location>
</feature>
<comment type="caution">
    <text evidence="2">The sequence shown here is derived from an EMBL/GenBank/DDBJ whole genome shotgun (WGS) entry which is preliminary data.</text>
</comment>
<sequence length="112" mass="10884">MKTSLLVLPILALAAGCVETDGSIASGSNTSGGSATASINPRSGGGYTLVLSTQGNTCTAIYENPAPGGTELRPLNCSGDGSGNATVSYDTAGAPVRVTFGGVGIGSGTIRF</sequence>
<protein>
    <submittedName>
        <fullName evidence="2">Uncharacterized protein</fullName>
    </submittedName>
</protein>
<evidence type="ECO:0000313" key="2">
    <source>
        <dbReference type="EMBL" id="MDK3075287.1"/>
    </source>
</evidence>
<evidence type="ECO:0000313" key="3">
    <source>
        <dbReference type="Proteomes" id="UP001227126"/>
    </source>
</evidence>
<proteinExistence type="predicted"/>
<reference evidence="2 3" key="1">
    <citation type="submission" date="2023-05" db="EMBL/GenBank/DDBJ databases">
        <title>Sedimentitalea sp. nov. JM2-8.</title>
        <authorList>
            <person name="Huang J."/>
        </authorList>
    </citation>
    <scope>NUCLEOTIDE SEQUENCE [LARGE SCALE GENOMIC DNA]</scope>
    <source>
        <strain evidence="2 3">JM2-8</strain>
    </source>
</reference>
<dbReference type="Proteomes" id="UP001227126">
    <property type="component" value="Unassembled WGS sequence"/>
</dbReference>
<organism evidence="2 3">
    <name type="scientific">Sedimentitalea xiamensis</name>
    <dbReference type="NCBI Taxonomy" id="3050037"/>
    <lineage>
        <taxon>Bacteria</taxon>
        <taxon>Pseudomonadati</taxon>
        <taxon>Pseudomonadota</taxon>
        <taxon>Alphaproteobacteria</taxon>
        <taxon>Rhodobacterales</taxon>
        <taxon>Paracoccaceae</taxon>
        <taxon>Sedimentitalea</taxon>
    </lineage>
</organism>
<dbReference type="EMBL" id="JASNJE010000034">
    <property type="protein sequence ID" value="MDK3075287.1"/>
    <property type="molecule type" value="Genomic_DNA"/>
</dbReference>
<keyword evidence="3" id="KW-1185">Reference proteome</keyword>
<dbReference type="RefSeq" id="WP_284487213.1">
    <property type="nucleotide sequence ID" value="NZ_JASNJE010000034.1"/>
</dbReference>
<accession>A0ABT7FJH4</accession>
<feature type="chain" id="PRO_5047373838" evidence="1">
    <location>
        <begin position="21"/>
        <end position="112"/>
    </location>
</feature>